<evidence type="ECO:0000313" key="6">
    <source>
        <dbReference type="Proteomes" id="UP000541154"/>
    </source>
</evidence>
<protein>
    <recommendedName>
        <fullName evidence="4">Alcohol dehydrogenase-like N-terminal domain-containing protein</fullName>
    </recommendedName>
</protein>
<comment type="similarity">
    <text evidence="1">Belongs to the zinc-containing alcohol dehydrogenase family.</text>
</comment>
<reference evidence="5 6" key="1">
    <citation type="submission" date="2019-04" db="EMBL/GenBank/DDBJ databases">
        <title>Aspergillus burnettii sp. nov., novel species from soil in southeast Queensland.</title>
        <authorList>
            <person name="Gilchrist C.L.M."/>
            <person name="Pitt J.I."/>
            <person name="Lange L."/>
            <person name="Lacey H.J."/>
            <person name="Vuong D."/>
            <person name="Midgley D.J."/>
            <person name="Greenfield P."/>
            <person name="Bradbury M."/>
            <person name="Lacey E."/>
            <person name="Busk P.K."/>
            <person name="Pilgaard B."/>
            <person name="Chooi Y.H."/>
            <person name="Piggott A.M."/>
        </authorList>
    </citation>
    <scope>NUCLEOTIDE SEQUENCE [LARGE SCALE GENOMIC DNA]</scope>
    <source>
        <strain evidence="5 6">FRR 5400</strain>
    </source>
</reference>
<dbReference type="AlphaFoldDB" id="A0A8H6A1P5"/>
<dbReference type="InterPro" id="IPR047122">
    <property type="entry name" value="Trans-enoyl_RdTase-like"/>
</dbReference>
<evidence type="ECO:0000259" key="4">
    <source>
        <dbReference type="Pfam" id="PF08240"/>
    </source>
</evidence>
<gene>
    <name evidence="5" type="ORF">ETB97_002186</name>
</gene>
<keyword evidence="2" id="KW-0547">Nucleotide-binding</keyword>
<feature type="domain" description="Alcohol dehydrogenase-like N-terminal" evidence="4">
    <location>
        <begin position="8"/>
        <end position="56"/>
    </location>
</feature>
<sequence>MLEAKKGLNQGDDIAGVIVKVGSNVVEFKTGDSVGAFHEMCTPGGSYAEYAIAWSHTSFEEAATIPLAALTAAISLYAHHRFPHGYLQ</sequence>
<dbReference type="EMBL" id="SPNV01000147">
    <property type="protein sequence ID" value="KAF5859927.1"/>
    <property type="molecule type" value="Genomic_DNA"/>
</dbReference>
<dbReference type="InterPro" id="IPR013154">
    <property type="entry name" value="ADH-like_N"/>
</dbReference>
<keyword evidence="6" id="KW-1185">Reference proteome</keyword>
<dbReference type="Proteomes" id="UP000541154">
    <property type="component" value="Unassembled WGS sequence"/>
</dbReference>
<proteinExistence type="inferred from homology"/>
<evidence type="ECO:0000256" key="1">
    <source>
        <dbReference type="ARBA" id="ARBA00008072"/>
    </source>
</evidence>
<dbReference type="PANTHER" id="PTHR45348">
    <property type="entry name" value="HYPOTHETICAL OXIDOREDUCTASE (EUROFUNG)"/>
    <property type="match status" value="1"/>
</dbReference>
<comment type="caution">
    <text evidence="5">The sequence shown here is derived from an EMBL/GenBank/DDBJ whole genome shotgun (WGS) entry which is preliminary data.</text>
</comment>
<evidence type="ECO:0000256" key="3">
    <source>
        <dbReference type="ARBA" id="ARBA00023002"/>
    </source>
</evidence>
<evidence type="ECO:0000313" key="5">
    <source>
        <dbReference type="EMBL" id="KAF5859927.1"/>
    </source>
</evidence>
<accession>A0A8H6A1P5</accession>
<evidence type="ECO:0000256" key="2">
    <source>
        <dbReference type="ARBA" id="ARBA00022741"/>
    </source>
</evidence>
<dbReference type="GO" id="GO:0016651">
    <property type="term" value="F:oxidoreductase activity, acting on NAD(P)H"/>
    <property type="evidence" value="ECO:0007669"/>
    <property type="project" value="InterPro"/>
</dbReference>
<dbReference type="Pfam" id="PF08240">
    <property type="entry name" value="ADH_N"/>
    <property type="match status" value="1"/>
</dbReference>
<dbReference type="PANTHER" id="PTHR45348:SF5">
    <property type="entry name" value="OXIDOREDUCTASE, PUTATIVE (AFU_ORTHOLOGUE AFUA_8G01420)-RELATED"/>
    <property type="match status" value="1"/>
</dbReference>
<dbReference type="GO" id="GO:0000166">
    <property type="term" value="F:nucleotide binding"/>
    <property type="evidence" value="ECO:0007669"/>
    <property type="project" value="UniProtKB-KW"/>
</dbReference>
<organism evidence="5 6">
    <name type="scientific">Petromyces alliaceus</name>
    <name type="common">Aspergillus alliaceus</name>
    <dbReference type="NCBI Taxonomy" id="209559"/>
    <lineage>
        <taxon>Eukaryota</taxon>
        <taxon>Fungi</taxon>
        <taxon>Dikarya</taxon>
        <taxon>Ascomycota</taxon>
        <taxon>Pezizomycotina</taxon>
        <taxon>Eurotiomycetes</taxon>
        <taxon>Eurotiomycetidae</taxon>
        <taxon>Eurotiales</taxon>
        <taxon>Aspergillaceae</taxon>
        <taxon>Aspergillus</taxon>
        <taxon>Aspergillus subgen. Circumdati</taxon>
    </lineage>
</organism>
<dbReference type="Gene3D" id="3.40.50.720">
    <property type="entry name" value="NAD(P)-binding Rossmann-like Domain"/>
    <property type="match status" value="1"/>
</dbReference>
<dbReference type="Gene3D" id="3.90.180.10">
    <property type="entry name" value="Medium-chain alcohol dehydrogenases, catalytic domain"/>
    <property type="match status" value="1"/>
</dbReference>
<name>A0A8H6A1P5_PETAA</name>
<dbReference type="InterPro" id="IPR011032">
    <property type="entry name" value="GroES-like_sf"/>
</dbReference>
<dbReference type="SUPFAM" id="SSF50129">
    <property type="entry name" value="GroES-like"/>
    <property type="match status" value="1"/>
</dbReference>
<keyword evidence="3" id="KW-0560">Oxidoreductase</keyword>